<dbReference type="InterPro" id="IPR011989">
    <property type="entry name" value="ARM-like"/>
</dbReference>
<organism evidence="1">
    <name type="scientific">bioreactor metagenome</name>
    <dbReference type="NCBI Taxonomy" id="1076179"/>
    <lineage>
        <taxon>unclassified sequences</taxon>
        <taxon>metagenomes</taxon>
        <taxon>ecological metagenomes</taxon>
    </lineage>
</organism>
<proteinExistence type="predicted"/>
<protein>
    <recommendedName>
        <fullName evidence="2">HEAT repeat domain-containing protein</fullName>
    </recommendedName>
</protein>
<dbReference type="InterPro" id="IPR016024">
    <property type="entry name" value="ARM-type_fold"/>
</dbReference>
<name>A0A645HRN3_9ZZZZ</name>
<dbReference type="Gene3D" id="1.25.10.10">
    <property type="entry name" value="Leucine-rich Repeat Variant"/>
    <property type="match status" value="1"/>
</dbReference>
<accession>A0A645HRN3</accession>
<dbReference type="AlphaFoldDB" id="A0A645HRN3"/>
<dbReference type="EMBL" id="VSSQ01098185">
    <property type="protein sequence ID" value="MPN41256.1"/>
    <property type="molecule type" value="Genomic_DNA"/>
</dbReference>
<gene>
    <name evidence="1" type="ORF">SDC9_188798</name>
</gene>
<sequence length="186" mass="21453">MITKTDLEKLDSKVPKIRYGFAKELLKICSQNPEQLYEHFDYWVELMASNNNILKWTAIDIIGYLSAVDKENKIDNKIKDLIQFLHSGVLITCNHSIFALGLISQNKPEYKDKIIKELLAISQDEFATSECKNIAIGKVLETIKPFVADIKTDKYVREFIENATKSERNSTKKKAEQLLKKIEKQI</sequence>
<evidence type="ECO:0000313" key="1">
    <source>
        <dbReference type="EMBL" id="MPN41256.1"/>
    </source>
</evidence>
<comment type="caution">
    <text evidence="1">The sequence shown here is derived from an EMBL/GenBank/DDBJ whole genome shotgun (WGS) entry which is preliminary data.</text>
</comment>
<evidence type="ECO:0008006" key="2">
    <source>
        <dbReference type="Google" id="ProtNLM"/>
    </source>
</evidence>
<dbReference type="SUPFAM" id="SSF48371">
    <property type="entry name" value="ARM repeat"/>
    <property type="match status" value="1"/>
</dbReference>
<reference evidence="1" key="1">
    <citation type="submission" date="2019-08" db="EMBL/GenBank/DDBJ databases">
        <authorList>
            <person name="Kucharzyk K."/>
            <person name="Murdoch R.W."/>
            <person name="Higgins S."/>
            <person name="Loffler F."/>
        </authorList>
    </citation>
    <scope>NUCLEOTIDE SEQUENCE</scope>
</reference>